<comment type="caution">
    <text evidence="2">The sequence shown here is derived from an EMBL/GenBank/DDBJ whole genome shotgun (WGS) entry which is preliminary data.</text>
</comment>
<gene>
    <name evidence="2" type="ORF">LCGC14_1208560</name>
</gene>
<evidence type="ECO:0000313" key="2">
    <source>
        <dbReference type="EMBL" id="KKM93424.1"/>
    </source>
</evidence>
<protein>
    <recommendedName>
        <fullName evidence="1">PD-(D/E)XK endonuclease-like domain-containing protein</fullName>
    </recommendedName>
</protein>
<accession>A0A0F9LER4</accession>
<proteinExistence type="predicted"/>
<evidence type="ECO:0000259" key="1">
    <source>
        <dbReference type="Pfam" id="PF12705"/>
    </source>
</evidence>
<dbReference type="InterPro" id="IPR011604">
    <property type="entry name" value="PDDEXK-like_dom_sf"/>
</dbReference>
<dbReference type="Gene3D" id="3.90.320.10">
    <property type="match status" value="1"/>
</dbReference>
<dbReference type="SUPFAM" id="SSF52980">
    <property type="entry name" value="Restriction endonuclease-like"/>
    <property type="match status" value="1"/>
</dbReference>
<dbReference type="InterPro" id="IPR011335">
    <property type="entry name" value="Restrct_endonuc-II-like"/>
</dbReference>
<feature type="domain" description="PD-(D/E)XK endonuclease-like" evidence="1">
    <location>
        <begin position="4"/>
        <end position="224"/>
    </location>
</feature>
<dbReference type="InterPro" id="IPR038726">
    <property type="entry name" value="PDDEXK_AddAB-type"/>
</dbReference>
<dbReference type="AlphaFoldDB" id="A0A0F9LER4"/>
<dbReference type="Pfam" id="PF12705">
    <property type="entry name" value="PDDEXK_1"/>
    <property type="match status" value="1"/>
</dbReference>
<organism evidence="2">
    <name type="scientific">marine sediment metagenome</name>
    <dbReference type="NCBI Taxonomy" id="412755"/>
    <lineage>
        <taxon>unclassified sequences</taxon>
        <taxon>metagenomes</taxon>
        <taxon>ecological metagenomes</taxon>
    </lineage>
</organism>
<dbReference type="EMBL" id="LAZR01006266">
    <property type="protein sequence ID" value="KKM93424.1"/>
    <property type="molecule type" value="Genomic_DNA"/>
</dbReference>
<reference evidence="2" key="1">
    <citation type="journal article" date="2015" name="Nature">
        <title>Complex archaea that bridge the gap between prokaryotes and eukaryotes.</title>
        <authorList>
            <person name="Spang A."/>
            <person name="Saw J.H."/>
            <person name="Jorgensen S.L."/>
            <person name="Zaremba-Niedzwiedzka K."/>
            <person name="Martijn J."/>
            <person name="Lind A.E."/>
            <person name="van Eijk R."/>
            <person name="Schleper C."/>
            <person name="Guy L."/>
            <person name="Ettema T.J."/>
        </authorList>
    </citation>
    <scope>NUCLEOTIDE SEQUENCE</scope>
</reference>
<name>A0A0F9LER4_9ZZZZ</name>
<sequence>MTIRLSASSIKDFIQCERRFLYRRDYSEEGRQTKPMLVGSIAHRIIEEYWDDKEAAVEYCRDIRDKYPYLLEKDRNNLLLFTHTYFEKFRFMLTDQDEIEKRFKIEYKDYNLVGKIDRIVHKNGGTVIDWKSGVKTPRNINDDIQFILYYKAFQSLYGRAPTNVLLLSLSSGKMVTYKHNLVNQHILMEQIIPSMIQKIKRNEFPYTGVLNHKCYPCIYKEFCHQRLGK</sequence>